<keyword evidence="7 11" id="KW-0067">ATP-binding</keyword>
<keyword evidence="5 11" id="KW-0547">Nucleotide-binding</keyword>
<dbReference type="CDD" id="cd17303">
    <property type="entry name" value="PIPKc_PIP5K_yeast_like"/>
    <property type="match status" value="1"/>
</dbReference>
<feature type="compositionally biased region" description="Basic and acidic residues" evidence="12">
    <location>
        <begin position="56"/>
        <end position="65"/>
    </location>
</feature>
<dbReference type="PANTHER" id="PTHR23086:SF8">
    <property type="entry name" value="PHOSPHATIDYLINOSITOL 5-PHOSPHATE 4-KINASE, ISOFORM A"/>
    <property type="match status" value="1"/>
</dbReference>
<dbReference type="EMBL" id="NHYE01000134">
    <property type="protein sequence ID" value="PPR07331.1"/>
    <property type="molecule type" value="Genomic_DNA"/>
</dbReference>
<dbReference type="InterPro" id="IPR027484">
    <property type="entry name" value="PInositol-4-P-5-kinase_N"/>
</dbReference>
<evidence type="ECO:0000256" key="7">
    <source>
        <dbReference type="ARBA" id="ARBA00022840"/>
    </source>
</evidence>
<evidence type="ECO:0000256" key="12">
    <source>
        <dbReference type="SAM" id="MobiDB-lite"/>
    </source>
</evidence>
<feature type="compositionally biased region" description="Low complexity" evidence="12">
    <location>
        <begin position="201"/>
        <end position="220"/>
    </location>
</feature>
<dbReference type="InterPro" id="IPR027483">
    <property type="entry name" value="PInositol-4-P-4/5-kinase_C_sf"/>
</dbReference>
<evidence type="ECO:0000313" key="14">
    <source>
        <dbReference type="EMBL" id="PPR07331.1"/>
    </source>
</evidence>
<reference evidence="14 15" key="1">
    <citation type="journal article" date="2018" name="Evol. Lett.">
        <title>Horizontal gene cluster transfer increased hallucinogenic mushroom diversity.</title>
        <authorList>
            <person name="Reynolds H.T."/>
            <person name="Vijayakumar V."/>
            <person name="Gluck-Thaler E."/>
            <person name="Korotkin H.B."/>
            <person name="Matheny P.B."/>
            <person name="Slot J.C."/>
        </authorList>
    </citation>
    <scope>NUCLEOTIDE SEQUENCE [LARGE SCALE GENOMIC DNA]</scope>
    <source>
        <strain evidence="14 15">SRW20</strain>
    </source>
</reference>
<dbReference type="InParanoid" id="A0A409YWF9"/>
<keyword evidence="4 11" id="KW-0808">Transferase</keyword>
<dbReference type="EC" id="2.7.1.68" evidence="2"/>
<evidence type="ECO:0000313" key="15">
    <source>
        <dbReference type="Proteomes" id="UP000284706"/>
    </source>
</evidence>
<feature type="region of interest" description="Disordered" evidence="12">
    <location>
        <begin position="347"/>
        <end position="366"/>
    </location>
</feature>
<evidence type="ECO:0000256" key="5">
    <source>
        <dbReference type="ARBA" id="ARBA00022741"/>
    </source>
</evidence>
<dbReference type="SUPFAM" id="SSF56104">
    <property type="entry name" value="SAICAR synthase-like"/>
    <property type="match status" value="1"/>
</dbReference>
<dbReference type="Gene3D" id="3.30.800.10">
    <property type="entry name" value="Phosphatidylinositol Phosphate Kinase II Beta"/>
    <property type="match status" value="1"/>
</dbReference>
<dbReference type="FunFam" id="3.30.800.10:FF:000009">
    <property type="entry name" value="Phosphatidylinositol 4-phosphate 5-kinase its3"/>
    <property type="match status" value="1"/>
</dbReference>
<feature type="region of interest" description="Disordered" evidence="12">
    <location>
        <begin position="371"/>
        <end position="395"/>
    </location>
</feature>
<evidence type="ECO:0000256" key="11">
    <source>
        <dbReference type="PROSITE-ProRule" id="PRU00781"/>
    </source>
</evidence>
<dbReference type="Pfam" id="PF01504">
    <property type="entry name" value="PIP5K"/>
    <property type="match status" value="1"/>
</dbReference>
<feature type="compositionally biased region" description="Low complexity" evidence="12">
    <location>
        <begin position="16"/>
        <end position="25"/>
    </location>
</feature>
<feature type="compositionally biased region" description="Low complexity" evidence="12">
    <location>
        <begin position="154"/>
        <end position="171"/>
    </location>
</feature>
<comment type="caution">
    <text evidence="14">The sequence shown here is derived from an EMBL/GenBank/DDBJ whole genome shotgun (WGS) entry which is preliminary data.</text>
</comment>
<feature type="compositionally biased region" description="Polar residues" evidence="12">
    <location>
        <begin position="180"/>
        <end position="196"/>
    </location>
</feature>
<feature type="region of interest" description="Disordered" evidence="12">
    <location>
        <begin position="1"/>
        <end position="80"/>
    </location>
</feature>
<feature type="region of interest" description="Disordered" evidence="12">
    <location>
        <begin position="97"/>
        <end position="322"/>
    </location>
</feature>
<feature type="compositionally biased region" description="Low complexity" evidence="12">
    <location>
        <begin position="354"/>
        <end position="366"/>
    </location>
</feature>
<gene>
    <name evidence="14" type="ORF">CVT26_013647</name>
</gene>
<dbReference type="InterPro" id="IPR023610">
    <property type="entry name" value="PInositol-4/5-P-5/4-kinase"/>
</dbReference>
<dbReference type="STRING" id="231916.A0A409YWF9"/>
<evidence type="ECO:0000256" key="4">
    <source>
        <dbReference type="ARBA" id="ARBA00022679"/>
    </source>
</evidence>
<evidence type="ECO:0000256" key="8">
    <source>
        <dbReference type="ARBA" id="ARBA00078403"/>
    </source>
</evidence>
<sequence>MASAAVLIQPPPVRESSPSPSSTTSKNLATKLLPASGDYPATIYSSYKPAPGHNGSIRERGRESSGAKYPTKLGVNGAPQEVHVVKVTAGDSSIQIEPASSYGKSSPALLDGPSQAVHEHDRAFGPPPPSPPASVEENVNADNQQQQEGEEYLSDPSLSSSSSRMLHLVQSDPTAARNASLDSCYSQKSAPTSTPRILNGPIRISSPQPLQQPLGLQRSSTDTNAAYAPLTPRTIITQPSSPPPTTPRFENGNAEASTSTKAAAAHLSIDGYLQPPPLLSQKPARRNTTGSTPTSANSRRDRGMQSTHGKISSQPFATTTDDAMLGEGGLELASDIELHAERIRRERMSKRAKQQQQQQQAEAEAAALTGTESMAGMGTAVGVGNEKGSRGPGEDEAPLVGNLIGEDHVNYVLMYNMLTGIRTGVSRCQAKVKRPLTEEDFSARHKYSFDIVGNELTPSAKYDFKFKDYAPWVFRYLREDIFHLDPADYLLSLTAKYILSELGSPGKSGSFFYFSRDYKYIIKTIRHSEHKFLLKILKKYYAYVKENPHTLLSRFYGLHRVKLPRGRKIHFVIMNNLFPAHKDIHETYDLKGSTVGREYPEERAAKNPRAVLKDLNWIKRGKRLELGPEKRALLTEQVRRDEEFLRSIHVMDYSLLVGIHHLERGNKENVRRNTLKVFSPNLPETRRTKTSQSGSQSPEAIALRRAMRTSDPKRLGKNTIRLPESDTGDRDRQEFVFYQDEGGLRATDDRNEELGVIYYLGVIDILTPWGALKKAEGFWKGLGDDRHKISPVPPDEYAERFFAFIKAIMRGSDGLEKFLP</sequence>
<dbReference type="SMART" id="SM00330">
    <property type="entry name" value="PIPKc"/>
    <property type="match status" value="1"/>
</dbReference>
<feature type="compositionally biased region" description="Polar residues" evidence="12">
    <location>
        <begin position="286"/>
        <end position="297"/>
    </location>
</feature>
<evidence type="ECO:0000256" key="2">
    <source>
        <dbReference type="ARBA" id="ARBA00012172"/>
    </source>
</evidence>
<dbReference type="InterPro" id="IPR002498">
    <property type="entry name" value="PInositol-4-P-4/5-kinase_core"/>
</dbReference>
<dbReference type="GO" id="GO:0016308">
    <property type="term" value="F:1-phosphatidylinositol-4-phosphate 5-kinase activity"/>
    <property type="evidence" value="ECO:0007669"/>
    <property type="project" value="UniProtKB-EC"/>
</dbReference>
<feature type="compositionally biased region" description="Low complexity" evidence="12">
    <location>
        <begin position="254"/>
        <end position="265"/>
    </location>
</feature>
<dbReference type="PANTHER" id="PTHR23086">
    <property type="entry name" value="PHOSPHATIDYLINOSITOL-4-PHOSPHATE 5-KINASE"/>
    <property type="match status" value="1"/>
</dbReference>
<dbReference type="FunCoup" id="A0A409YWF9">
    <property type="interactions" value="306"/>
</dbReference>
<dbReference type="OrthoDB" id="20783at2759"/>
<feature type="domain" description="PIPK" evidence="13">
    <location>
        <begin position="405"/>
        <end position="809"/>
    </location>
</feature>
<keyword evidence="6 11" id="KW-0418">Kinase</keyword>
<keyword evidence="15" id="KW-1185">Reference proteome</keyword>
<evidence type="ECO:0000256" key="10">
    <source>
        <dbReference type="ARBA" id="ARBA00082306"/>
    </source>
</evidence>
<evidence type="ECO:0000256" key="3">
    <source>
        <dbReference type="ARBA" id="ARBA00022553"/>
    </source>
</evidence>
<dbReference type="AlphaFoldDB" id="A0A409YWF9"/>
<proteinExistence type="predicted"/>
<evidence type="ECO:0000256" key="6">
    <source>
        <dbReference type="ARBA" id="ARBA00022777"/>
    </source>
</evidence>
<keyword evidence="3" id="KW-0597">Phosphoprotein</keyword>
<name>A0A409YWF9_9AGAR</name>
<evidence type="ECO:0000259" key="13">
    <source>
        <dbReference type="PROSITE" id="PS51455"/>
    </source>
</evidence>
<feature type="compositionally biased region" description="Polar residues" evidence="12">
    <location>
        <begin position="304"/>
        <end position="321"/>
    </location>
</feature>
<dbReference type="GO" id="GO:0005524">
    <property type="term" value="F:ATP binding"/>
    <property type="evidence" value="ECO:0007669"/>
    <property type="project" value="UniProtKB-UniRule"/>
</dbReference>
<dbReference type="PROSITE" id="PS51455">
    <property type="entry name" value="PIPK"/>
    <property type="match status" value="1"/>
</dbReference>
<dbReference type="GO" id="GO:0046854">
    <property type="term" value="P:phosphatidylinositol phosphate biosynthetic process"/>
    <property type="evidence" value="ECO:0007669"/>
    <property type="project" value="UniProtKB-ARBA"/>
</dbReference>
<dbReference type="Proteomes" id="UP000284706">
    <property type="component" value="Unassembled WGS sequence"/>
</dbReference>
<dbReference type="GO" id="GO:0005886">
    <property type="term" value="C:plasma membrane"/>
    <property type="evidence" value="ECO:0007669"/>
    <property type="project" value="TreeGrafter"/>
</dbReference>
<protein>
    <recommendedName>
        <fullName evidence="2">1-phosphatidylinositol-4-phosphate 5-kinase</fullName>
        <ecNumber evidence="2">2.7.1.68</ecNumber>
    </recommendedName>
    <alternativeName>
        <fullName evidence="10">1-phosphatidylinositol 4-phosphate kinase</fullName>
    </alternativeName>
    <alternativeName>
        <fullName evidence="8">Diphosphoinositide kinase</fullName>
    </alternativeName>
    <alternativeName>
        <fullName evidence="9">PIP5K</fullName>
    </alternativeName>
</protein>
<dbReference type="Gene3D" id="3.30.810.10">
    <property type="entry name" value="2-Layer Sandwich"/>
    <property type="match status" value="1"/>
</dbReference>
<comment type="catalytic activity">
    <reaction evidence="1">
        <text>a 1,2-diacyl-sn-glycero-3-phospho-(1D-myo-inositol 4-phosphate) + ATP = a 1,2-diacyl-sn-glycero-3-phospho-(1D-myo-inositol-4,5-bisphosphate) + ADP + H(+)</text>
        <dbReference type="Rhea" id="RHEA:14425"/>
        <dbReference type="ChEBI" id="CHEBI:15378"/>
        <dbReference type="ChEBI" id="CHEBI:30616"/>
        <dbReference type="ChEBI" id="CHEBI:58178"/>
        <dbReference type="ChEBI" id="CHEBI:58456"/>
        <dbReference type="ChEBI" id="CHEBI:456216"/>
        <dbReference type="EC" id="2.7.1.68"/>
    </reaction>
</comment>
<organism evidence="14 15">
    <name type="scientific">Gymnopilus dilepis</name>
    <dbReference type="NCBI Taxonomy" id="231916"/>
    <lineage>
        <taxon>Eukaryota</taxon>
        <taxon>Fungi</taxon>
        <taxon>Dikarya</taxon>
        <taxon>Basidiomycota</taxon>
        <taxon>Agaricomycotina</taxon>
        <taxon>Agaricomycetes</taxon>
        <taxon>Agaricomycetidae</taxon>
        <taxon>Agaricales</taxon>
        <taxon>Agaricineae</taxon>
        <taxon>Hymenogastraceae</taxon>
        <taxon>Gymnopilus</taxon>
    </lineage>
</organism>
<evidence type="ECO:0000256" key="9">
    <source>
        <dbReference type="ARBA" id="ARBA00080374"/>
    </source>
</evidence>
<accession>A0A409YWF9</accession>
<evidence type="ECO:0000256" key="1">
    <source>
        <dbReference type="ARBA" id="ARBA00000444"/>
    </source>
</evidence>